<feature type="region of interest" description="Disordered" evidence="8">
    <location>
        <begin position="460"/>
        <end position="529"/>
    </location>
</feature>
<dbReference type="Proteomes" id="UP000515160">
    <property type="component" value="Chromosome 2R"/>
</dbReference>
<dbReference type="GO" id="GO:0004674">
    <property type="term" value="F:protein serine/threonine kinase activity"/>
    <property type="evidence" value="ECO:0007669"/>
    <property type="project" value="UniProtKB-KW"/>
</dbReference>
<dbReference type="Gene3D" id="1.10.510.10">
    <property type="entry name" value="Transferase(Phosphotransferase) domain 1"/>
    <property type="match status" value="1"/>
</dbReference>
<evidence type="ECO:0000256" key="7">
    <source>
        <dbReference type="PROSITE-ProRule" id="PRU10141"/>
    </source>
</evidence>
<feature type="compositionally biased region" description="Acidic residues" evidence="8">
    <location>
        <begin position="483"/>
        <end position="529"/>
    </location>
</feature>
<evidence type="ECO:0000256" key="5">
    <source>
        <dbReference type="ARBA" id="ARBA00022777"/>
    </source>
</evidence>
<dbReference type="InterPro" id="IPR050591">
    <property type="entry name" value="GSK-3"/>
</dbReference>
<dbReference type="GO" id="GO:0007276">
    <property type="term" value="P:gamete generation"/>
    <property type="evidence" value="ECO:0007669"/>
    <property type="project" value="UniProtKB-ARBA"/>
</dbReference>
<dbReference type="RefSeq" id="XP_034114891.2">
    <property type="nucleotide sequence ID" value="XM_034259000.2"/>
</dbReference>
<feature type="domain" description="Protein kinase" evidence="9">
    <location>
        <begin position="29"/>
        <end position="313"/>
    </location>
</feature>
<dbReference type="SMART" id="SM00220">
    <property type="entry name" value="S_TKc"/>
    <property type="match status" value="1"/>
</dbReference>
<dbReference type="Pfam" id="PF00069">
    <property type="entry name" value="Pkinase"/>
    <property type="match status" value="1"/>
</dbReference>
<keyword evidence="4 7" id="KW-0547">Nucleotide-binding</keyword>
<keyword evidence="6 7" id="KW-0067">ATP-binding</keyword>
<name>A0A6P8XEW8_DROAB</name>
<dbReference type="PROSITE" id="PS00018">
    <property type="entry name" value="EF_HAND_1"/>
    <property type="match status" value="1"/>
</dbReference>
<dbReference type="InterPro" id="IPR008271">
    <property type="entry name" value="Ser/Thr_kinase_AS"/>
</dbReference>
<dbReference type="GeneID" id="117574946"/>
<dbReference type="CDD" id="cd14137">
    <property type="entry name" value="STKc_GSK3"/>
    <property type="match status" value="1"/>
</dbReference>
<keyword evidence="2" id="KW-0723">Serine/threonine-protein kinase</keyword>
<comment type="similarity">
    <text evidence="1">Belongs to the protein kinase superfamily. CMGC Ser/Thr protein kinase family. GSK-3 subfamily.</text>
</comment>
<dbReference type="InterPro" id="IPR000719">
    <property type="entry name" value="Prot_kinase_dom"/>
</dbReference>
<dbReference type="AlphaFoldDB" id="A0A6P8XEW8"/>
<reference evidence="11" key="1">
    <citation type="submission" date="2025-08" db="UniProtKB">
        <authorList>
            <consortium name="RefSeq"/>
        </authorList>
    </citation>
    <scope>IDENTIFICATION</scope>
    <source>
        <strain evidence="11">15112-1751.03</strain>
        <tissue evidence="11">Whole Adult</tissue>
    </source>
</reference>
<feature type="binding site" evidence="7">
    <location>
        <position position="59"/>
    </location>
    <ligand>
        <name>ATP</name>
        <dbReference type="ChEBI" id="CHEBI:30616"/>
    </ligand>
</feature>
<evidence type="ECO:0000256" key="2">
    <source>
        <dbReference type="ARBA" id="ARBA00022527"/>
    </source>
</evidence>
<keyword evidence="3" id="KW-0808">Transferase</keyword>
<protein>
    <submittedName>
        <fullName evidence="11">Glycogen synthase kinase-3</fullName>
    </submittedName>
</protein>
<feature type="compositionally biased region" description="Polar residues" evidence="8">
    <location>
        <begin position="460"/>
        <end position="471"/>
    </location>
</feature>
<dbReference type="InterPro" id="IPR039192">
    <property type="entry name" value="STKc_GSK3"/>
</dbReference>
<accession>A0A6P8XEW8</accession>
<keyword evidence="5 11" id="KW-0418">Kinase</keyword>
<keyword evidence="10" id="KW-1185">Reference proteome</keyword>
<dbReference type="Gene3D" id="3.30.200.20">
    <property type="entry name" value="Phosphorylase Kinase, domain 1"/>
    <property type="match status" value="1"/>
</dbReference>
<dbReference type="InterPro" id="IPR018247">
    <property type="entry name" value="EF_Hand_1_Ca_BS"/>
</dbReference>
<feature type="compositionally biased region" description="Polar residues" evidence="8">
    <location>
        <begin position="353"/>
        <end position="367"/>
    </location>
</feature>
<feature type="compositionally biased region" description="Polar residues" evidence="8">
    <location>
        <begin position="375"/>
        <end position="393"/>
    </location>
</feature>
<evidence type="ECO:0000256" key="3">
    <source>
        <dbReference type="ARBA" id="ARBA00022679"/>
    </source>
</evidence>
<evidence type="ECO:0000313" key="11">
    <source>
        <dbReference type="RefSeq" id="XP_034114891.2"/>
    </source>
</evidence>
<dbReference type="PANTHER" id="PTHR24057:SF0">
    <property type="entry name" value="PROTEIN KINASE SHAGGY-RELATED"/>
    <property type="match status" value="1"/>
</dbReference>
<feature type="compositionally biased region" description="Basic and acidic residues" evidence="8">
    <location>
        <begin position="472"/>
        <end position="482"/>
    </location>
</feature>
<feature type="region of interest" description="Disordered" evidence="8">
    <location>
        <begin position="353"/>
        <end position="409"/>
    </location>
</feature>
<evidence type="ECO:0000256" key="4">
    <source>
        <dbReference type="ARBA" id="ARBA00022741"/>
    </source>
</evidence>
<dbReference type="SUPFAM" id="SSF56112">
    <property type="entry name" value="Protein kinase-like (PK-like)"/>
    <property type="match status" value="1"/>
</dbReference>
<dbReference type="GO" id="GO:0005524">
    <property type="term" value="F:ATP binding"/>
    <property type="evidence" value="ECO:0007669"/>
    <property type="project" value="UniProtKB-UniRule"/>
</dbReference>
<dbReference type="OrthoDB" id="272141at2759"/>
<dbReference type="FunFam" id="3.30.200.20:FF:000009">
    <property type="entry name" value="Glycogen synthase kinase-3 beta"/>
    <property type="match status" value="1"/>
</dbReference>
<organism evidence="10 11">
    <name type="scientific">Drosophila albomicans</name>
    <name type="common">Fruit fly</name>
    <dbReference type="NCBI Taxonomy" id="7291"/>
    <lineage>
        <taxon>Eukaryota</taxon>
        <taxon>Metazoa</taxon>
        <taxon>Ecdysozoa</taxon>
        <taxon>Arthropoda</taxon>
        <taxon>Hexapoda</taxon>
        <taxon>Insecta</taxon>
        <taxon>Pterygota</taxon>
        <taxon>Neoptera</taxon>
        <taxon>Endopterygota</taxon>
        <taxon>Diptera</taxon>
        <taxon>Brachycera</taxon>
        <taxon>Muscomorpha</taxon>
        <taxon>Ephydroidea</taxon>
        <taxon>Drosophilidae</taxon>
        <taxon>Drosophila</taxon>
    </lineage>
</organism>
<evidence type="ECO:0000256" key="1">
    <source>
        <dbReference type="ARBA" id="ARBA00005527"/>
    </source>
</evidence>
<evidence type="ECO:0000313" key="10">
    <source>
        <dbReference type="Proteomes" id="UP000515160"/>
    </source>
</evidence>
<dbReference type="FunFam" id="1.10.510.10:FF:000055">
    <property type="entry name" value="Glycogen synthase kinase-3 beta"/>
    <property type="match status" value="1"/>
</dbReference>
<proteinExistence type="inferred from homology"/>
<gene>
    <name evidence="11" type="primary">LOC117574946</name>
</gene>
<dbReference type="PROSITE" id="PS00107">
    <property type="entry name" value="PROTEIN_KINASE_ATP"/>
    <property type="match status" value="1"/>
</dbReference>
<dbReference type="InterPro" id="IPR011009">
    <property type="entry name" value="Kinase-like_dom_sf"/>
</dbReference>
<dbReference type="GO" id="GO:0005737">
    <property type="term" value="C:cytoplasm"/>
    <property type="evidence" value="ECO:0007669"/>
    <property type="project" value="TreeGrafter"/>
</dbReference>
<dbReference type="InterPro" id="IPR017441">
    <property type="entry name" value="Protein_kinase_ATP_BS"/>
</dbReference>
<sequence>MAAKASSNKVTTVVATIGFGPDTMTEISYVDTKVIGNGSFGVVFQAKLLPNNELIAIKKVLQDRRFKNRELQIMRKLKHQNIITLRYFFYSSGEKREEVFLNLVMDYMPETLYKVERQYARAKQTLPVNYIRLYMYQMFRSLAFMHSYGFCHRDIKPQNMLLDSETGIFKLCDFGSAKQLVLGETNVSYICSRYYRSPELIFGATQYTTKIDMWSAGCVLAELLLGQLIFPGDSGVDQIVEIVKVMGTPTSEQLHNMNPNYKQLQLPQLKPHPWSKVFRIKTPPEAIDLVSKLLIYSPNERISPLQACAHSFFDELRNEPNQQLPSGRTMPPLFNFSDYERTIEPKLMSVLMPSSTSENALPSSASGHRNAAGEDSNTSSVSTARPQLKQPTQLRKELESGRGQKSPVVAFNSATRREMGNGDHVEAVCFDCDASTPETDDDDDDNTEEAVDDERQLVMHNNNNSADSPLSSDEHDDRRGVDVDDDDDDDDLDDDDDDDDVDVDDNDDDDDESDADDNDDDVVEANEVR</sequence>
<evidence type="ECO:0000259" key="9">
    <source>
        <dbReference type="PROSITE" id="PS50011"/>
    </source>
</evidence>
<dbReference type="PANTHER" id="PTHR24057">
    <property type="entry name" value="GLYCOGEN SYNTHASE KINASE-3 ALPHA"/>
    <property type="match status" value="1"/>
</dbReference>
<evidence type="ECO:0000256" key="6">
    <source>
        <dbReference type="ARBA" id="ARBA00022840"/>
    </source>
</evidence>
<dbReference type="PROSITE" id="PS00108">
    <property type="entry name" value="PROTEIN_KINASE_ST"/>
    <property type="match status" value="1"/>
</dbReference>
<dbReference type="PROSITE" id="PS50011">
    <property type="entry name" value="PROTEIN_KINASE_DOM"/>
    <property type="match status" value="1"/>
</dbReference>
<evidence type="ECO:0000256" key="8">
    <source>
        <dbReference type="SAM" id="MobiDB-lite"/>
    </source>
</evidence>